<comment type="caution">
    <text evidence="2">The sequence shown here is derived from an EMBL/GenBank/DDBJ whole genome shotgun (WGS) entry which is preliminary data.</text>
</comment>
<accession>A0A0B2BBP5</accession>
<dbReference type="OrthoDB" id="5143361at2"/>
<gene>
    <name evidence="2" type="ORF">CLV56_2590</name>
</gene>
<protein>
    <submittedName>
        <fullName evidence="2">Sulfotransferase family protein</fullName>
    </submittedName>
</protein>
<keyword evidence="3" id="KW-1185">Reference proteome</keyword>
<dbReference type="AlphaFoldDB" id="A0A0B2BBP5"/>
<sequence>MSPSPLARNAFILPEHRIEFVSIAKNACTSLQWMLADLAGEDLAAFRGSTRAEVSPRMTIHDRSRYRHVLRPAELDDDQQAQVRPDNGWFCFAVVRDPRVRAFSAWQSKFLQRDPIYMRLYGGEPWIPRIPQRPEDVLEDFASFVRVFASDRGHRLHDDPHFRLQTSRIDDQAAGFSRVYDVSELGELTSDLAAHLVRIDKPAEPTLGRENDTALAVHGALFADGVRELLEQVYAPDLAAYGERWDFDRVLAREPVWAPEAFRDIASRATMGERIGDLARIANALRAENRDLADRLARAEARVERLRSAKEQLRSAREQQADRLRTLERRDPLTLLARGSRKVRRPGA</sequence>
<dbReference type="EMBL" id="PGEZ01000001">
    <property type="protein sequence ID" value="PJJ58339.1"/>
    <property type="molecule type" value="Genomic_DNA"/>
</dbReference>
<dbReference type="Pfam" id="PF03567">
    <property type="entry name" value="Sulfotransfer_2"/>
    <property type="match status" value="1"/>
</dbReference>
<dbReference type="InterPro" id="IPR005331">
    <property type="entry name" value="Sulfotransferase"/>
</dbReference>
<feature type="coiled-coil region" evidence="1">
    <location>
        <begin position="282"/>
        <end position="330"/>
    </location>
</feature>
<evidence type="ECO:0000313" key="3">
    <source>
        <dbReference type="Proteomes" id="UP000230842"/>
    </source>
</evidence>
<dbReference type="GO" id="GO:0008146">
    <property type="term" value="F:sulfotransferase activity"/>
    <property type="evidence" value="ECO:0007669"/>
    <property type="project" value="InterPro"/>
</dbReference>
<keyword evidence="1" id="KW-0175">Coiled coil</keyword>
<dbReference type="RefSeq" id="WP_039354849.1">
    <property type="nucleotide sequence ID" value="NZ_PGEZ01000001.1"/>
</dbReference>
<proteinExistence type="predicted"/>
<dbReference type="Proteomes" id="UP000230842">
    <property type="component" value="Unassembled WGS sequence"/>
</dbReference>
<evidence type="ECO:0000313" key="2">
    <source>
        <dbReference type="EMBL" id="PJJ58339.1"/>
    </source>
</evidence>
<name>A0A0B2BBP5_9ACTN</name>
<keyword evidence="2" id="KW-0808">Transferase</keyword>
<dbReference type="GO" id="GO:0016020">
    <property type="term" value="C:membrane"/>
    <property type="evidence" value="ECO:0007669"/>
    <property type="project" value="InterPro"/>
</dbReference>
<reference evidence="2 3" key="1">
    <citation type="submission" date="2017-11" db="EMBL/GenBank/DDBJ databases">
        <title>Genomic Encyclopedia of Archaeal and Bacterial Type Strains, Phase II (KMG-II): From Individual Species to Whole Genera.</title>
        <authorList>
            <person name="Goeker M."/>
        </authorList>
    </citation>
    <scope>NUCLEOTIDE SEQUENCE [LARGE SCALE GENOMIC DNA]</scope>
    <source>
        <strain evidence="2 3">DSM 27763</strain>
    </source>
</reference>
<organism evidence="2 3">
    <name type="scientific">Mumia flava</name>
    <dbReference type="NCBI Taxonomy" id="1348852"/>
    <lineage>
        <taxon>Bacteria</taxon>
        <taxon>Bacillati</taxon>
        <taxon>Actinomycetota</taxon>
        <taxon>Actinomycetes</taxon>
        <taxon>Propionibacteriales</taxon>
        <taxon>Nocardioidaceae</taxon>
        <taxon>Mumia</taxon>
    </lineage>
</organism>
<evidence type="ECO:0000256" key="1">
    <source>
        <dbReference type="SAM" id="Coils"/>
    </source>
</evidence>